<dbReference type="EMBL" id="CP002456">
    <property type="protein sequence ID" value="ADU91033.1"/>
    <property type="molecule type" value="Genomic_DNA"/>
</dbReference>
<gene>
    <name evidence="8" type="ordered locus">TEQUI_0077</name>
</gene>
<evidence type="ECO:0000256" key="2">
    <source>
        <dbReference type="ARBA" id="ARBA00022722"/>
    </source>
</evidence>
<keyword evidence="3" id="KW-0255">Endonuclease</keyword>
<feature type="domain" description="Endoribonuclease YicC-like N-terminal" evidence="6">
    <location>
        <begin position="2"/>
        <end position="150"/>
    </location>
</feature>
<dbReference type="AlphaFoldDB" id="A0A654KF36"/>
<dbReference type="InterPro" id="IPR013527">
    <property type="entry name" value="YicC-like_N"/>
</dbReference>
<dbReference type="PANTHER" id="PTHR30636:SF3">
    <property type="entry name" value="UPF0701 PROTEIN YICC"/>
    <property type="match status" value="1"/>
</dbReference>
<evidence type="ECO:0000256" key="3">
    <source>
        <dbReference type="ARBA" id="ARBA00022759"/>
    </source>
</evidence>
<dbReference type="Pfam" id="PF03755">
    <property type="entry name" value="YicC-like_N"/>
    <property type="match status" value="1"/>
</dbReference>
<comment type="similarity">
    <text evidence="5">Belongs to the YicC/YloC family.</text>
</comment>
<feature type="domain" description="Endoribonuclease YicC-like C-terminal" evidence="7">
    <location>
        <begin position="175"/>
        <end position="302"/>
    </location>
</feature>
<dbReference type="PANTHER" id="PTHR30636">
    <property type="entry name" value="UPF0701 PROTEIN YICC"/>
    <property type="match status" value="1"/>
</dbReference>
<dbReference type="NCBIfam" id="TIGR00255">
    <property type="entry name" value="YicC/YloC family endoribonuclease"/>
    <property type="match status" value="1"/>
</dbReference>
<evidence type="ECO:0000256" key="5">
    <source>
        <dbReference type="ARBA" id="ARBA00035648"/>
    </source>
</evidence>
<keyword evidence="4" id="KW-0378">Hydrolase</keyword>
<organism evidence="8 9">
    <name type="scientific">Taylorella equigenitalis (strain MCE9)</name>
    <dbReference type="NCBI Taxonomy" id="937774"/>
    <lineage>
        <taxon>Bacteria</taxon>
        <taxon>Pseudomonadati</taxon>
        <taxon>Pseudomonadota</taxon>
        <taxon>Betaproteobacteria</taxon>
        <taxon>Burkholderiales</taxon>
        <taxon>Alcaligenaceae</taxon>
        <taxon>Taylorella</taxon>
    </lineage>
</organism>
<dbReference type="GO" id="GO:0004521">
    <property type="term" value="F:RNA endonuclease activity"/>
    <property type="evidence" value="ECO:0007669"/>
    <property type="project" value="InterPro"/>
</dbReference>
<evidence type="ECO:0000313" key="8">
    <source>
        <dbReference type="EMBL" id="ADU91033.1"/>
    </source>
</evidence>
<dbReference type="Proteomes" id="UP000007472">
    <property type="component" value="Chromosome"/>
</dbReference>
<dbReference type="Pfam" id="PF08340">
    <property type="entry name" value="YicC-like_C"/>
    <property type="match status" value="1"/>
</dbReference>
<accession>A0A654KF36</accession>
<sequence>MIFSMTGFATNASQNSVFTVEIKSVNSKYLDINLKLPESIRYLEQTIRDKITQKILRGKLELQVSKSNFAEEENSMIDIDIATKINDVYKKIKLMVPDMQAPTFKELYELSQTFKPKNIQNHDESLILGLIDELLEQFLDSRRREGSRLAQIMLDYVMKIESIRDQIVAKIPVITREVNEKLAIKIQNILEELNPKGIEGLSKDEINSRVALEVATLLVKGNINEELDRLQTHCHEIKSILSSGEASKSNQSNGKRLDFIYQEMNREINTIGSKSSDTSITNHVIDLKVLVDQLREQSLNLE</sequence>
<proteinExistence type="inferred from homology"/>
<dbReference type="KEGG" id="teq:TEQUI_0077"/>
<name>A0A654KF36_TAYEM</name>
<dbReference type="InterPro" id="IPR005229">
    <property type="entry name" value="YicC/YloC-like"/>
</dbReference>
<comment type="cofactor">
    <cofactor evidence="1">
        <name>a divalent metal cation</name>
        <dbReference type="ChEBI" id="CHEBI:60240"/>
    </cofactor>
</comment>
<evidence type="ECO:0000256" key="4">
    <source>
        <dbReference type="ARBA" id="ARBA00022801"/>
    </source>
</evidence>
<evidence type="ECO:0000259" key="7">
    <source>
        <dbReference type="Pfam" id="PF08340"/>
    </source>
</evidence>
<evidence type="ECO:0000256" key="1">
    <source>
        <dbReference type="ARBA" id="ARBA00001968"/>
    </source>
</evidence>
<evidence type="ECO:0000259" key="6">
    <source>
        <dbReference type="Pfam" id="PF03755"/>
    </source>
</evidence>
<keyword evidence="2" id="KW-0540">Nuclease</keyword>
<evidence type="ECO:0000313" key="9">
    <source>
        <dbReference type="Proteomes" id="UP000007472"/>
    </source>
</evidence>
<protein>
    <submittedName>
        <fullName evidence="8">Protein YicC</fullName>
    </submittedName>
</protein>
<dbReference type="GO" id="GO:0016787">
    <property type="term" value="F:hydrolase activity"/>
    <property type="evidence" value="ECO:0007669"/>
    <property type="project" value="UniProtKB-KW"/>
</dbReference>
<reference evidence="8 9" key="1">
    <citation type="journal article" date="2011" name="J. Bacteriol.">
        <title>Genome sequence of Taylorella equigenitalis MCE9, the causative agent of contagious equine metritis.</title>
        <authorList>
            <person name="Hebert L."/>
            <person name="Moumen B."/>
            <person name="Duquesne F."/>
            <person name="Breuil M.F."/>
            <person name="Laugier C."/>
            <person name="Batto J.M."/>
            <person name="Renault P."/>
            <person name="Petry S."/>
        </authorList>
    </citation>
    <scope>NUCLEOTIDE SEQUENCE [LARGE SCALE GENOMIC DNA]</scope>
    <source>
        <strain evidence="8 9">MCE9</strain>
    </source>
</reference>
<dbReference type="InterPro" id="IPR013551">
    <property type="entry name" value="YicC-like_C"/>
</dbReference>